<dbReference type="InterPro" id="IPR002942">
    <property type="entry name" value="S4_RNA-bd"/>
</dbReference>
<dbReference type="Gene3D" id="3.30.70.580">
    <property type="entry name" value="Pseudouridine synthase I, catalytic domain, N-terminal subdomain"/>
    <property type="match status" value="1"/>
</dbReference>
<evidence type="ECO:0000259" key="4">
    <source>
        <dbReference type="SMART" id="SM00363"/>
    </source>
</evidence>
<gene>
    <name evidence="5" type="ORF">B6A10_03460</name>
</gene>
<comment type="caution">
    <text evidence="5">The sequence shown here is derived from an EMBL/GenBank/DDBJ whole genome shotgun (WGS) entry which is preliminary data.</text>
</comment>
<dbReference type="Pfam" id="PF00849">
    <property type="entry name" value="PseudoU_synth_2"/>
    <property type="match status" value="1"/>
</dbReference>
<evidence type="ECO:0000313" key="6">
    <source>
        <dbReference type="Proteomes" id="UP000661715"/>
    </source>
</evidence>
<feature type="domain" description="RNA-binding S4" evidence="4">
    <location>
        <begin position="70"/>
        <end position="137"/>
    </location>
</feature>
<proteinExistence type="predicted"/>
<dbReference type="InterPro" id="IPR042092">
    <property type="entry name" value="PsdUridine_s_RsuA/RluB/E/F_cat"/>
</dbReference>
<evidence type="ECO:0000313" key="5">
    <source>
        <dbReference type="EMBL" id="MBD0724229.1"/>
    </source>
</evidence>
<dbReference type="InterPro" id="IPR020103">
    <property type="entry name" value="PsdUridine_synth_cat_dom_sf"/>
</dbReference>
<dbReference type="InterPro" id="IPR006145">
    <property type="entry name" value="PsdUridine_synth_RsuA/RluA"/>
</dbReference>
<feature type="compositionally biased region" description="Basic residues" evidence="3">
    <location>
        <begin position="34"/>
        <end position="43"/>
    </location>
</feature>
<dbReference type="PANTHER" id="PTHR47683:SF2">
    <property type="entry name" value="RNA-BINDING S4 DOMAIN-CONTAINING PROTEIN"/>
    <property type="match status" value="1"/>
</dbReference>
<protein>
    <submittedName>
        <fullName evidence="5">Pseudouridylate synthase</fullName>
    </submittedName>
</protein>
<dbReference type="EMBL" id="NASZ01000003">
    <property type="protein sequence ID" value="MBD0724229.1"/>
    <property type="molecule type" value="Genomic_DNA"/>
</dbReference>
<accession>A0ABR7UMX3</accession>
<sequence length="302" mass="33802">MNNKEGNNKRGGSRPNSSRPSSNKPKAALPKRAQSPKKAKTHTKATEVSSNKVEKKPNPTAKRPKAKDEIRLNKYISNSGVCSRRDADIYIQSGNVKVNGVPVTEMGYLVKPGDVVNFDGVTLTPEKKVYILLNKPKNFTTALDEGQEYRNVLELVKGSTTSKIAAVGRMDKNTTGLLLFTNDTDLIRKFSLPNQKSSKIYQVSLDKNLKFEDLEKITKGLFIDGHRVFVEEVSYIEGEAKSEIGLKLKTSNIKVVRNIFEHLDYDVLRVDRVAFAGLTKKNLPRGNWRLLTDQEIINIKNA</sequence>
<keyword evidence="1" id="KW-0413">Isomerase</keyword>
<dbReference type="InterPro" id="IPR050343">
    <property type="entry name" value="RsuA_PseudoU_synthase"/>
</dbReference>
<evidence type="ECO:0000256" key="1">
    <source>
        <dbReference type="ARBA" id="ARBA00023235"/>
    </source>
</evidence>
<keyword evidence="6" id="KW-1185">Reference proteome</keyword>
<dbReference type="InterPro" id="IPR036986">
    <property type="entry name" value="S4_RNA-bd_sf"/>
</dbReference>
<dbReference type="Gene3D" id="3.10.290.10">
    <property type="entry name" value="RNA-binding S4 domain"/>
    <property type="match status" value="1"/>
</dbReference>
<dbReference type="Pfam" id="PF01479">
    <property type="entry name" value="S4"/>
    <property type="match status" value="1"/>
</dbReference>
<dbReference type="SUPFAM" id="SSF55120">
    <property type="entry name" value="Pseudouridine synthase"/>
    <property type="match status" value="1"/>
</dbReference>
<dbReference type="PROSITE" id="PS50889">
    <property type="entry name" value="S4"/>
    <property type="match status" value="1"/>
</dbReference>
<evidence type="ECO:0000256" key="2">
    <source>
        <dbReference type="PROSITE-ProRule" id="PRU00182"/>
    </source>
</evidence>
<dbReference type="Gene3D" id="3.30.70.1560">
    <property type="entry name" value="Alpha-L RNA-binding motif"/>
    <property type="match status" value="1"/>
</dbReference>
<dbReference type="InterPro" id="IPR020094">
    <property type="entry name" value="TruA/RsuA/RluB/E/F_N"/>
</dbReference>
<dbReference type="CDD" id="cd00165">
    <property type="entry name" value="S4"/>
    <property type="match status" value="1"/>
</dbReference>
<dbReference type="Proteomes" id="UP000661715">
    <property type="component" value="Unassembled WGS sequence"/>
</dbReference>
<evidence type="ECO:0000256" key="3">
    <source>
        <dbReference type="SAM" id="MobiDB-lite"/>
    </source>
</evidence>
<dbReference type="SUPFAM" id="SSF55174">
    <property type="entry name" value="Alpha-L RNA-binding motif"/>
    <property type="match status" value="1"/>
</dbReference>
<dbReference type="RefSeq" id="WP_055094463.1">
    <property type="nucleotide sequence ID" value="NZ_NASZ01000003.1"/>
</dbReference>
<dbReference type="SMART" id="SM00363">
    <property type="entry name" value="S4"/>
    <property type="match status" value="1"/>
</dbReference>
<feature type="region of interest" description="Disordered" evidence="3">
    <location>
        <begin position="1"/>
        <end position="69"/>
    </location>
</feature>
<keyword evidence="2" id="KW-0694">RNA-binding</keyword>
<feature type="compositionally biased region" description="Low complexity" evidence="3">
    <location>
        <begin position="13"/>
        <end position="26"/>
    </location>
</feature>
<reference evidence="5 6" key="1">
    <citation type="journal article" date="2020" name="Microbiol. Res.">
        <title>Flavobacterium pokkalii sp. nov., a novel plant growth promoting native rhizobacteria isolated from pokkali rice grown in coastal saline affected agricultural regions of southern India, Kerala.</title>
        <authorList>
            <person name="Menon R.R."/>
            <person name="Kumari S."/>
            <person name="Viver T."/>
            <person name="Rameshkumar N."/>
        </authorList>
    </citation>
    <scope>NUCLEOTIDE SEQUENCE [LARGE SCALE GENOMIC DNA]</scope>
    <source>
        <strain evidence="5 6">L1I52</strain>
    </source>
</reference>
<dbReference type="PANTHER" id="PTHR47683">
    <property type="entry name" value="PSEUDOURIDINE SYNTHASE FAMILY PROTEIN-RELATED"/>
    <property type="match status" value="1"/>
</dbReference>
<name>A0ABR7UMX3_9FLAO</name>
<organism evidence="5 6">
    <name type="scientific">Flavobacterium pokkalii</name>
    <dbReference type="NCBI Taxonomy" id="1940408"/>
    <lineage>
        <taxon>Bacteria</taxon>
        <taxon>Pseudomonadati</taxon>
        <taxon>Bacteroidota</taxon>
        <taxon>Flavobacteriia</taxon>
        <taxon>Flavobacteriales</taxon>
        <taxon>Flavobacteriaceae</taxon>
        <taxon>Flavobacterium</taxon>
    </lineage>
</organism>